<name>A0A0A8YPX7_ARUDO</name>
<proteinExistence type="predicted"/>
<reference evidence="1" key="2">
    <citation type="journal article" date="2015" name="Data Brief">
        <title>Shoot transcriptome of the giant reed, Arundo donax.</title>
        <authorList>
            <person name="Barrero R.A."/>
            <person name="Guerrero F.D."/>
            <person name="Moolhuijzen P."/>
            <person name="Goolsby J.A."/>
            <person name="Tidwell J."/>
            <person name="Bellgard S.E."/>
            <person name="Bellgard M.I."/>
        </authorList>
    </citation>
    <scope>NUCLEOTIDE SEQUENCE</scope>
    <source>
        <tissue evidence="1">Shoot tissue taken approximately 20 cm above the soil surface</tissue>
    </source>
</reference>
<organism evidence="1">
    <name type="scientific">Arundo donax</name>
    <name type="common">Giant reed</name>
    <name type="synonym">Donax arundinaceus</name>
    <dbReference type="NCBI Taxonomy" id="35708"/>
    <lineage>
        <taxon>Eukaryota</taxon>
        <taxon>Viridiplantae</taxon>
        <taxon>Streptophyta</taxon>
        <taxon>Embryophyta</taxon>
        <taxon>Tracheophyta</taxon>
        <taxon>Spermatophyta</taxon>
        <taxon>Magnoliopsida</taxon>
        <taxon>Liliopsida</taxon>
        <taxon>Poales</taxon>
        <taxon>Poaceae</taxon>
        <taxon>PACMAD clade</taxon>
        <taxon>Arundinoideae</taxon>
        <taxon>Arundineae</taxon>
        <taxon>Arundo</taxon>
    </lineage>
</organism>
<reference evidence="1" key="1">
    <citation type="submission" date="2014-09" db="EMBL/GenBank/DDBJ databases">
        <authorList>
            <person name="Magalhaes I.L.F."/>
            <person name="Oliveira U."/>
            <person name="Santos F.R."/>
            <person name="Vidigal T.H.D.A."/>
            <person name="Brescovit A.D."/>
            <person name="Santos A.J."/>
        </authorList>
    </citation>
    <scope>NUCLEOTIDE SEQUENCE</scope>
    <source>
        <tissue evidence="1">Shoot tissue taken approximately 20 cm above the soil surface</tissue>
    </source>
</reference>
<dbReference type="EMBL" id="GBRH01269091">
    <property type="protein sequence ID" value="JAD28804.1"/>
    <property type="molecule type" value="Transcribed_RNA"/>
</dbReference>
<dbReference type="AlphaFoldDB" id="A0A0A8YPX7"/>
<sequence length="18" mass="2079">MFPLLPNPCPVWPRRPSA</sequence>
<evidence type="ECO:0000313" key="1">
    <source>
        <dbReference type="EMBL" id="JAD28804.1"/>
    </source>
</evidence>
<accession>A0A0A8YPX7</accession>
<protein>
    <submittedName>
        <fullName evidence="1">Uncharacterized protein</fullName>
    </submittedName>
</protein>